<geneLocation type="plasmid" evidence="1">
    <name>p4-AD2</name>
</geneLocation>
<organism evidence="1">
    <name type="scientific">Roseomonas mucosa</name>
    <dbReference type="NCBI Taxonomy" id="207340"/>
    <lineage>
        <taxon>Bacteria</taxon>
        <taxon>Pseudomonadati</taxon>
        <taxon>Pseudomonadota</taxon>
        <taxon>Alphaproteobacteria</taxon>
        <taxon>Acetobacterales</taxon>
        <taxon>Roseomonadaceae</taxon>
        <taxon>Roseomonas</taxon>
    </lineage>
</organism>
<sequence>MTLWAATFHSEGMAAIHQIIAREGIDAARKQAVSPHERAVVEAAFRVMSEEVESIGFSYSGFALTSLPHKEPNETVWRREGHNLTLVLQSGTDRKGNLVGLPYGSYARFILLFLQSEAVRTGLREIELGRSMKVWLGRMGFSIGGNSYRLVKDQAQRISVCRLTFFGGHGDLEALRNGGFVEGAITLHGSVEQPSLWQDSVRLDEAFFQALREHPVPLNEGALKAIGPRSMTLDIYIWLAYRLHSLKKDTDVSWGALYSQFGGGFKRLRAFRSQFVESLQLALAAYPEARVSATETGITLHPSKPAIAKA</sequence>
<evidence type="ECO:0000313" key="1">
    <source>
        <dbReference type="EMBL" id="AWV20089.1"/>
    </source>
</evidence>
<protein>
    <submittedName>
        <fullName evidence="1">Replicase protein RepA</fullName>
    </submittedName>
</protein>
<keyword evidence="1" id="KW-0614">Plasmid</keyword>
<gene>
    <name evidence="1" type="ORF">RADP37_03830</name>
</gene>
<proteinExistence type="predicted"/>
<accession>A0A4Y1MR54</accession>
<dbReference type="Pfam" id="PF04796">
    <property type="entry name" value="RepA_C"/>
    <property type="match status" value="1"/>
</dbReference>
<dbReference type="AlphaFoldDB" id="A0A4Y1MR54"/>
<name>A0A4Y1MR54_9PROT</name>
<dbReference type="InterPro" id="IPR006881">
    <property type="entry name" value="RepA_C"/>
</dbReference>
<reference evidence="1" key="1">
    <citation type="submission" date="2017-12" db="EMBL/GenBank/DDBJ databases">
        <authorList>
            <person name="Martens C."/>
            <person name="Dahlstrom E."/>
            <person name="Barbian K."/>
            <person name="Sykora L."/>
            <person name="Ricklefs S."/>
            <person name="Bruno D."/>
            <person name="Anzick I."/>
            <person name="Myles I."/>
            <person name="Datta S.K."/>
        </authorList>
    </citation>
    <scope>NUCLEOTIDE SEQUENCE</scope>
    <source>
        <strain evidence="1">AD2</strain>
        <plasmid evidence="1">p4-AD2</plasmid>
    </source>
</reference>
<dbReference type="EMBL" id="CP025185">
    <property type="protein sequence ID" value="AWV20089.1"/>
    <property type="molecule type" value="Genomic_DNA"/>
</dbReference>